<feature type="domain" description="Cation/H+ exchanger transmembrane" evidence="11">
    <location>
        <begin position="14"/>
        <end position="403"/>
    </location>
</feature>
<keyword evidence="2 10" id="KW-0813">Transport</keyword>
<feature type="transmembrane region" description="Helical" evidence="10">
    <location>
        <begin position="343"/>
        <end position="366"/>
    </location>
</feature>
<keyword evidence="7 10" id="KW-0406">Ion transport</keyword>
<evidence type="ECO:0000313" key="13">
    <source>
        <dbReference type="Proteomes" id="UP000321379"/>
    </source>
</evidence>
<comment type="similarity">
    <text evidence="10">Belongs to the monovalent cation:proton antiporter 1 (CPA1) transporter (TC 2.A.36) family.</text>
</comment>
<dbReference type="RefSeq" id="WP_147784567.1">
    <property type="nucleotide sequence ID" value="NZ_VRMG01000010.1"/>
</dbReference>
<dbReference type="GO" id="GO:0098719">
    <property type="term" value="P:sodium ion import across plasma membrane"/>
    <property type="evidence" value="ECO:0007669"/>
    <property type="project" value="TreeGrafter"/>
</dbReference>
<dbReference type="Gene3D" id="1.20.1530.20">
    <property type="match status" value="1"/>
</dbReference>
<keyword evidence="13" id="KW-1185">Reference proteome</keyword>
<comment type="caution">
    <text evidence="12">The sequence shown here is derived from an EMBL/GenBank/DDBJ whole genome shotgun (WGS) entry which is preliminary data.</text>
</comment>
<dbReference type="InterPro" id="IPR038770">
    <property type="entry name" value="Na+/solute_symporter_sf"/>
</dbReference>
<evidence type="ECO:0000256" key="9">
    <source>
        <dbReference type="ARBA" id="ARBA00023201"/>
    </source>
</evidence>
<evidence type="ECO:0000256" key="7">
    <source>
        <dbReference type="ARBA" id="ARBA00023065"/>
    </source>
</evidence>
<dbReference type="InterPro" id="IPR018422">
    <property type="entry name" value="Cation/H_exchanger_CPA1"/>
</dbReference>
<dbReference type="PANTHER" id="PTHR10110">
    <property type="entry name" value="SODIUM/HYDROGEN EXCHANGER"/>
    <property type="match status" value="1"/>
</dbReference>
<dbReference type="InterPro" id="IPR004705">
    <property type="entry name" value="Cation/H_exchanger_CPA1_bac"/>
</dbReference>
<dbReference type="PANTHER" id="PTHR10110:SF86">
    <property type="entry name" value="SODIUM_HYDROGEN EXCHANGER 7"/>
    <property type="match status" value="1"/>
</dbReference>
<feature type="transmembrane region" description="Helical" evidence="10">
    <location>
        <begin position="260"/>
        <end position="278"/>
    </location>
</feature>
<proteinExistence type="inferred from homology"/>
<evidence type="ECO:0000256" key="1">
    <source>
        <dbReference type="ARBA" id="ARBA00004651"/>
    </source>
</evidence>
<protein>
    <submittedName>
        <fullName evidence="12">Na+/H+ antiporter</fullName>
    </submittedName>
</protein>
<evidence type="ECO:0000256" key="6">
    <source>
        <dbReference type="ARBA" id="ARBA00023053"/>
    </source>
</evidence>
<dbReference type="InterPro" id="IPR006153">
    <property type="entry name" value="Cation/H_exchanger_TM"/>
</dbReference>
<accession>A0A5C8UNL9</accession>
<feature type="transmembrane region" description="Helical" evidence="10">
    <location>
        <begin position="298"/>
        <end position="323"/>
    </location>
</feature>
<evidence type="ECO:0000259" key="11">
    <source>
        <dbReference type="Pfam" id="PF00999"/>
    </source>
</evidence>
<feature type="transmembrane region" description="Helical" evidence="10">
    <location>
        <begin position="147"/>
        <end position="165"/>
    </location>
</feature>
<dbReference type="GO" id="GO:0051453">
    <property type="term" value="P:regulation of intracellular pH"/>
    <property type="evidence" value="ECO:0007669"/>
    <property type="project" value="TreeGrafter"/>
</dbReference>
<keyword evidence="5 10" id="KW-1133">Transmembrane helix</keyword>
<dbReference type="GO" id="GO:0015385">
    <property type="term" value="F:sodium:proton antiporter activity"/>
    <property type="evidence" value="ECO:0007669"/>
    <property type="project" value="InterPro"/>
</dbReference>
<keyword evidence="10" id="KW-0050">Antiport</keyword>
<feature type="transmembrane region" description="Helical" evidence="10">
    <location>
        <begin position="112"/>
        <end position="135"/>
    </location>
</feature>
<evidence type="ECO:0000256" key="4">
    <source>
        <dbReference type="ARBA" id="ARBA00022692"/>
    </source>
</evidence>
<keyword evidence="3 10" id="KW-1003">Cell membrane</keyword>
<organism evidence="12 13">
    <name type="scientific">Lacisediminihabitans profunda</name>
    <dbReference type="NCBI Taxonomy" id="2594790"/>
    <lineage>
        <taxon>Bacteria</taxon>
        <taxon>Bacillati</taxon>
        <taxon>Actinomycetota</taxon>
        <taxon>Actinomycetes</taxon>
        <taxon>Micrococcales</taxon>
        <taxon>Microbacteriaceae</taxon>
        <taxon>Lacisediminihabitans</taxon>
    </lineage>
</organism>
<keyword evidence="8 10" id="KW-0472">Membrane</keyword>
<sequence length="528" mass="57006">MLGLEIVVVLGVAILVCAGGARRLHIASPVLLLISGILLGFLPAMREVSLPPEVVLFLFLPALLFRESLTTSLREIRANFRGIVLTSTLLVVLTAGAVAVIAHLFGTSWGPAWVLGAALAPTDATSVGALTRNLPRRNVTLLRAESLINDGTALVIYGIAVAFTVSAEDTSPLHITWLAFFAYGGGIAIGAMIAWLVIRIRRRLDNPMQEIVLTILTPFVAYLLAELIEASGVLAVVTAGLLLSQATPRRARAAARRQSDGFWSLSTFLLNASLFVIVGLELQTAVRALDNTLIVRGLVLIAVVSVVLIAVRIGFLFAATYTIRLLDRRPAQRLRRVSNRARIVSGLAGFRGAVSLAAALGIPLLLASGHPFPDRDLIVFVTAGVIVITIVVEGILLPGVVRWAAFEKDAGVDEERLLAETVATEEALDALAEVATGLGTDPAVSDRLRTEYGLHLRVLRAGDSTAEVDDDARRDQQYTALRLEILERKRATVVRLRNDEQIDDAVLRWLQGKLDTEELRLAPEELRE</sequence>
<feature type="transmembrane region" description="Helical" evidence="10">
    <location>
        <begin position="378"/>
        <end position="401"/>
    </location>
</feature>
<feature type="transmembrane region" description="Helical" evidence="10">
    <location>
        <begin position="50"/>
        <end position="66"/>
    </location>
</feature>
<dbReference type="EMBL" id="VRMG01000010">
    <property type="protein sequence ID" value="TXN28897.1"/>
    <property type="molecule type" value="Genomic_DNA"/>
</dbReference>
<reference evidence="12 13" key="1">
    <citation type="submission" date="2019-08" db="EMBL/GenBank/DDBJ databases">
        <title>Bacterial whole genome sequence for Glaciihabitans sp. CHu50b-6-2.</title>
        <authorList>
            <person name="Jin L."/>
        </authorList>
    </citation>
    <scope>NUCLEOTIDE SEQUENCE [LARGE SCALE GENOMIC DNA]</scope>
    <source>
        <strain evidence="12 13">CHu50b-6-2</strain>
    </source>
</reference>
<evidence type="ECO:0000256" key="3">
    <source>
        <dbReference type="ARBA" id="ARBA00022475"/>
    </source>
</evidence>
<keyword evidence="6 10" id="KW-0915">Sodium</keyword>
<dbReference type="GO" id="GO:0005886">
    <property type="term" value="C:plasma membrane"/>
    <property type="evidence" value="ECO:0007669"/>
    <property type="project" value="UniProtKB-SubCell"/>
</dbReference>
<feature type="transmembrane region" description="Helical" evidence="10">
    <location>
        <begin position="78"/>
        <end position="106"/>
    </location>
</feature>
<gene>
    <name evidence="12" type="ORF">FVP33_15335</name>
</gene>
<name>A0A5C8UNL9_9MICO</name>
<keyword evidence="4 10" id="KW-0812">Transmembrane</keyword>
<evidence type="ECO:0000256" key="5">
    <source>
        <dbReference type="ARBA" id="ARBA00022989"/>
    </source>
</evidence>
<dbReference type="Proteomes" id="UP000321379">
    <property type="component" value="Unassembled WGS sequence"/>
</dbReference>
<evidence type="ECO:0000256" key="2">
    <source>
        <dbReference type="ARBA" id="ARBA00022448"/>
    </source>
</evidence>
<dbReference type="NCBIfam" id="TIGR00831">
    <property type="entry name" value="a_cpa1"/>
    <property type="match status" value="1"/>
</dbReference>
<feature type="transmembrane region" description="Helical" evidence="10">
    <location>
        <begin position="6"/>
        <end position="21"/>
    </location>
</feature>
<evidence type="ECO:0000313" key="12">
    <source>
        <dbReference type="EMBL" id="TXN28897.1"/>
    </source>
</evidence>
<feature type="transmembrane region" description="Helical" evidence="10">
    <location>
        <begin position="177"/>
        <end position="198"/>
    </location>
</feature>
<comment type="subcellular location">
    <subcellularLocation>
        <location evidence="1 10">Cell membrane</location>
        <topology evidence="1 10">Multi-pass membrane protein</topology>
    </subcellularLocation>
</comment>
<dbReference type="Pfam" id="PF00999">
    <property type="entry name" value="Na_H_Exchanger"/>
    <property type="match status" value="1"/>
</dbReference>
<feature type="transmembrane region" description="Helical" evidence="10">
    <location>
        <begin position="26"/>
        <end position="44"/>
    </location>
</feature>
<dbReference type="GO" id="GO:0015386">
    <property type="term" value="F:potassium:proton antiporter activity"/>
    <property type="evidence" value="ECO:0007669"/>
    <property type="project" value="TreeGrafter"/>
</dbReference>
<evidence type="ECO:0000256" key="10">
    <source>
        <dbReference type="RuleBase" id="RU366002"/>
    </source>
</evidence>
<evidence type="ECO:0000256" key="8">
    <source>
        <dbReference type="ARBA" id="ARBA00023136"/>
    </source>
</evidence>
<comment type="function">
    <text evidence="10">Na(+)/H(+) antiporter that extrudes sodium in exchange for external protons.</text>
</comment>
<keyword evidence="9 10" id="KW-0739">Sodium transport</keyword>
<dbReference type="AlphaFoldDB" id="A0A5C8UNL9"/>